<dbReference type="PANTHER" id="PTHR24242:SF359">
    <property type="entry name" value="ODORANT RECEPTOR-RELATED"/>
    <property type="match status" value="1"/>
</dbReference>
<dbReference type="AlphaFoldDB" id="A0A8X7WUF1"/>
<dbReference type="GO" id="GO:0004930">
    <property type="term" value="F:G protein-coupled receptor activity"/>
    <property type="evidence" value="ECO:0007669"/>
    <property type="project" value="UniProtKB-KW"/>
</dbReference>
<evidence type="ECO:0000256" key="2">
    <source>
        <dbReference type="ARBA" id="ARBA00022475"/>
    </source>
</evidence>
<evidence type="ECO:0000256" key="7">
    <source>
        <dbReference type="ARBA" id="ARBA00023040"/>
    </source>
</evidence>
<keyword evidence="8 14" id="KW-0472">Membrane</keyword>
<gene>
    <name evidence="16" type="primary">Or10a5_10</name>
    <name evidence="16" type="ORF">GTO96_0012682</name>
</gene>
<dbReference type="EMBL" id="JAATIS010008602">
    <property type="protein sequence ID" value="KAG2456562.1"/>
    <property type="molecule type" value="Genomic_DNA"/>
</dbReference>
<dbReference type="InterPro" id="IPR000276">
    <property type="entry name" value="GPCR_Rhodpsn"/>
</dbReference>
<comment type="subcellular location">
    <subcellularLocation>
        <location evidence="1 14">Cell membrane</location>
        <topology evidence="1 14">Multi-pass membrane protein</topology>
    </subcellularLocation>
</comment>
<dbReference type="PANTHER" id="PTHR24242">
    <property type="entry name" value="G-PROTEIN COUPLED RECEPTOR"/>
    <property type="match status" value="1"/>
</dbReference>
<keyword evidence="2 14" id="KW-1003">Cell membrane</keyword>
<dbReference type="PROSITE" id="PS50262">
    <property type="entry name" value="G_PROTEIN_RECEP_F1_2"/>
    <property type="match status" value="1"/>
</dbReference>
<evidence type="ECO:0000313" key="16">
    <source>
        <dbReference type="EMBL" id="KAG2456562.1"/>
    </source>
</evidence>
<keyword evidence="6 14" id="KW-1133">Transmembrane helix</keyword>
<dbReference type="InterPro" id="IPR017452">
    <property type="entry name" value="GPCR_Rhodpsn_7TM"/>
</dbReference>
<feature type="transmembrane region" description="Helical" evidence="14">
    <location>
        <begin position="124"/>
        <end position="152"/>
    </location>
</feature>
<keyword evidence="3 14" id="KW-0716">Sensory transduction</keyword>
<evidence type="ECO:0000256" key="9">
    <source>
        <dbReference type="ARBA" id="ARBA00023157"/>
    </source>
</evidence>
<reference evidence="16 17" key="1">
    <citation type="journal article" date="2021" name="Cell">
        <title>Tracing the genetic footprints of vertebrate landing in non-teleost ray-finned fishes.</title>
        <authorList>
            <person name="Bi X."/>
            <person name="Wang K."/>
            <person name="Yang L."/>
            <person name="Pan H."/>
            <person name="Jiang H."/>
            <person name="Wei Q."/>
            <person name="Fang M."/>
            <person name="Yu H."/>
            <person name="Zhu C."/>
            <person name="Cai Y."/>
            <person name="He Y."/>
            <person name="Gan X."/>
            <person name="Zeng H."/>
            <person name="Yu D."/>
            <person name="Zhu Y."/>
            <person name="Jiang H."/>
            <person name="Qiu Q."/>
            <person name="Yang H."/>
            <person name="Zhang Y.E."/>
            <person name="Wang W."/>
            <person name="Zhu M."/>
            <person name="He S."/>
            <person name="Zhang G."/>
        </authorList>
    </citation>
    <scope>NUCLEOTIDE SEQUENCE [LARGE SCALE GENOMIC DNA]</scope>
    <source>
        <strain evidence="16">Bchr_013</strain>
    </source>
</reference>
<feature type="transmembrane region" description="Helical" evidence="14">
    <location>
        <begin position="94"/>
        <end position="118"/>
    </location>
</feature>
<evidence type="ECO:0000256" key="4">
    <source>
        <dbReference type="ARBA" id="ARBA00022692"/>
    </source>
</evidence>
<protein>
    <recommendedName>
        <fullName evidence="14">Olfactory receptor</fullName>
    </recommendedName>
</protein>
<dbReference type="GO" id="GO:0004984">
    <property type="term" value="F:olfactory receptor activity"/>
    <property type="evidence" value="ECO:0007669"/>
    <property type="project" value="InterPro"/>
</dbReference>
<dbReference type="GO" id="GO:0005886">
    <property type="term" value="C:plasma membrane"/>
    <property type="evidence" value="ECO:0007669"/>
    <property type="project" value="UniProtKB-SubCell"/>
</dbReference>
<comment type="similarity">
    <text evidence="13">Belongs to the G-protein coupled receptor 1 family.</text>
</comment>
<dbReference type="Pfam" id="PF13853">
    <property type="entry name" value="7tm_4"/>
    <property type="match status" value="1"/>
</dbReference>
<keyword evidence="17" id="KW-1185">Reference proteome</keyword>
<dbReference type="InterPro" id="IPR000725">
    <property type="entry name" value="Olfact_rcpt"/>
</dbReference>
<sequence>MWCLIYLSIYLKMMRKIKFAIIFNRQTKKRQTMNHSKAASFTEFEILGFSGLQEYKTSLFFGFLILFLITLTANLLILLLVVLDHRLHTPMYYFLWNLSLLDLLITIAIIPKLLAVLLEMNKTISFAGCFFQMYFIIAVGASELFLVAAMAYDRYVAIVKPLQYNVIIDMKSCLSIVAIVWLLGFLVPLVSITWASYLPFCASNKILYCFCDYSVVIALTCTDVTLHTNFALGLAIVVVFIPLLFVLWSYYRIVISVVRLKATTSRTKAFSMCSSHLLVVLTYYISTAFLYIGLQIESISYDDRVFIGGLIYFLTPVVNPLIYSLRNEKMKEAAKKYFNVYALFQQGLRSSG</sequence>
<keyword evidence="7 13" id="KW-0297">G-protein coupled receptor</keyword>
<dbReference type="PROSITE" id="PS00237">
    <property type="entry name" value="G_PROTEIN_RECEP_F1_1"/>
    <property type="match status" value="1"/>
</dbReference>
<feature type="transmembrane region" description="Helical" evidence="14">
    <location>
        <begin position="59"/>
        <end position="82"/>
    </location>
</feature>
<evidence type="ECO:0000256" key="1">
    <source>
        <dbReference type="ARBA" id="ARBA00004651"/>
    </source>
</evidence>
<evidence type="ECO:0000256" key="13">
    <source>
        <dbReference type="RuleBase" id="RU000688"/>
    </source>
</evidence>
<dbReference type="SUPFAM" id="SSF81321">
    <property type="entry name" value="Family A G protein-coupled receptor-like"/>
    <property type="match status" value="1"/>
</dbReference>
<evidence type="ECO:0000256" key="14">
    <source>
        <dbReference type="RuleBase" id="RU363047"/>
    </source>
</evidence>
<keyword evidence="9" id="KW-1015">Disulfide bond</keyword>
<feature type="non-terminal residue" evidence="16">
    <location>
        <position position="352"/>
    </location>
</feature>
<proteinExistence type="inferred from homology"/>
<dbReference type="InterPro" id="IPR050939">
    <property type="entry name" value="Olfactory_GPCR1"/>
</dbReference>
<keyword evidence="5 14" id="KW-0552">Olfaction</keyword>
<evidence type="ECO:0000256" key="12">
    <source>
        <dbReference type="ARBA" id="ARBA00023224"/>
    </source>
</evidence>
<keyword evidence="11" id="KW-0325">Glycoprotein</keyword>
<dbReference type="Gene3D" id="1.20.1070.10">
    <property type="entry name" value="Rhodopsin 7-helix transmembrane proteins"/>
    <property type="match status" value="1"/>
</dbReference>
<evidence type="ECO:0000256" key="3">
    <source>
        <dbReference type="ARBA" id="ARBA00022606"/>
    </source>
</evidence>
<feature type="domain" description="G-protein coupled receptors family 1 profile" evidence="15">
    <location>
        <begin position="73"/>
        <end position="323"/>
    </location>
</feature>
<keyword evidence="4 13" id="KW-0812">Transmembrane</keyword>
<evidence type="ECO:0000256" key="6">
    <source>
        <dbReference type="ARBA" id="ARBA00022989"/>
    </source>
</evidence>
<dbReference type="PRINTS" id="PR00237">
    <property type="entry name" value="GPCRRHODOPSN"/>
</dbReference>
<dbReference type="FunFam" id="1.20.1070.10:FF:000010">
    <property type="entry name" value="Olfactory receptor"/>
    <property type="match status" value="1"/>
</dbReference>
<evidence type="ECO:0000256" key="5">
    <source>
        <dbReference type="ARBA" id="ARBA00022725"/>
    </source>
</evidence>
<accession>A0A8X7WUF1</accession>
<dbReference type="PRINTS" id="PR00245">
    <property type="entry name" value="OLFACTORYR"/>
</dbReference>
<evidence type="ECO:0000256" key="11">
    <source>
        <dbReference type="ARBA" id="ARBA00023180"/>
    </source>
</evidence>
<organism evidence="16 17">
    <name type="scientific">Polypterus senegalus</name>
    <name type="common">Senegal bichir</name>
    <dbReference type="NCBI Taxonomy" id="55291"/>
    <lineage>
        <taxon>Eukaryota</taxon>
        <taxon>Metazoa</taxon>
        <taxon>Chordata</taxon>
        <taxon>Craniata</taxon>
        <taxon>Vertebrata</taxon>
        <taxon>Euteleostomi</taxon>
        <taxon>Actinopterygii</taxon>
        <taxon>Polypteriformes</taxon>
        <taxon>Polypteridae</taxon>
        <taxon>Polypterus</taxon>
    </lineage>
</organism>
<keyword evidence="12 13" id="KW-0807">Transducer</keyword>
<feature type="non-terminal residue" evidence="16">
    <location>
        <position position="1"/>
    </location>
</feature>
<evidence type="ECO:0000259" key="15">
    <source>
        <dbReference type="PROSITE" id="PS50262"/>
    </source>
</evidence>
<evidence type="ECO:0000256" key="8">
    <source>
        <dbReference type="ARBA" id="ARBA00023136"/>
    </source>
</evidence>
<feature type="transmembrane region" description="Helical" evidence="14">
    <location>
        <begin position="230"/>
        <end position="251"/>
    </location>
</feature>
<feature type="transmembrane region" description="Helical" evidence="14">
    <location>
        <begin position="305"/>
        <end position="325"/>
    </location>
</feature>
<evidence type="ECO:0000313" key="17">
    <source>
        <dbReference type="Proteomes" id="UP000886611"/>
    </source>
</evidence>
<comment type="caution">
    <text evidence="16">The sequence shown here is derived from an EMBL/GenBank/DDBJ whole genome shotgun (WGS) entry which is preliminary data.</text>
</comment>
<name>A0A8X7WUF1_POLSE</name>
<keyword evidence="10 13" id="KW-0675">Receptor</keyword>
<feature type="transmembrane region" description="Helical" evidence="14">
    <location>
        <begin position="272"/>
        <end position="293"/>
    </location>
</feature>
<dbReference type="Proteomes" id="UP000886611">
    <property type="component" value="Unassembled WGS sequence"/>
</dbReference>
<evidence type="ECO:0000256" key="10">
    <source>
        <dbReference type="ARBA" id="ARBA00023170"/>
    </source>
</evidence>
<feature type="transmembrane region" description="Helical" evidence="14">
    <location>
        <begin position="173"/>
        <end position="197"/>
    </location>
</feature>